<dbReference type="PRINTS" id="PR00990">
    <property type="entry name" value="RIBOKINASE"/>
</dbReference>
<feature type="binding site" evidence="12">
    <location>
        <begin position="38"/>
        <end position="42"/>
    </location>
    <ligand>
        <name>substrate</name>
    </ligand>
</feature>
<feature type="binding site" evidence="12">
    <location>
        <position position="195"/>
    </location>
    <ligand>
        <name>ATP</name>
        <dbReference type="ChEBI" id="CHEBI:30616"/>
    </ligand>
</feature>
<keyword evidence="12" id="KW-0963">Cytoplasm</keyword>
<evidence type="ECO:0000256" key="10">
    <source>
        <dbReference type="ARBA" id="ARBA00022958"/>
    </source>
</evidence>
<evidence type="ECO:0000256" key="5">
    <source>
        <dbReference type="ARBA" id="ARBA00022723"/>
    </source>
</evidence>
<feature type="binding site" evidence="12">
    <location>
        <begin position="10"/>
        <end position="12"/>
    </location>
    <ligand>
        <name>substrate</name>
    </ligand>
</feature>
<comment type="catalytic activity">
    <reaction evidence="12">
        <text>D-ribose + ATP = D-ribose 5-phosphate + ADP + H(+)</text>
        <dbReference type="Rhea" id="RHEA:13697"/>
        <dbReference type="ChEBI" id="CHEBI:15378"/>
        <dbReference type="ChEBI" id="CHEBI:30616"/>
        <dbReference type="ChEBI" id="CHEBI:47013"/>
        <dbReference type="ChEBI" id="CHEBI:78346"/>
        <dbReference type="ChEBI" id="CHEBI:456216"/>
        <dbReference type="EC" id="2.7.1.15"/>
    </reaction>
</comment>
<dbReference type="PANTHER" id="PTHR10584:SF166">
    <property type="entry name" value="RIBOKINASE"/>
    <property type="match status" value="1"/>
</dbReference>
<feature type="binding site" evidence="12">
    <location>
        <begin position="285"/>
        <end position="286"/>
    </location>
    <ligand>
        <name>ATP</name>
        <dbReference type="ChEBI" id="CHEBI:30616"/>
    </ligand>
</feature>
<feature type="binding site" evidence="12">
    <location>
        <position position="151"/>
    </location>
    <ligand>
        <name>substrate</name>
    </ligand>
</feature>
<feature type="binding site" evidence="12">
    <location>
        <position position="316"/>
    </location>
    <ligand>
        <name>K(+)</name>
        <dbReference type="ChEBI" id="CHEBI:29103"/>
    </ligand>
</feature>
<keyword evidence="8 12" id="KW-0067">ATP-binding</keyword>
<protein>
    <recommendedName>
        <fullName evidence="3 12">Ribokinase</fullName>
        <shortName evidence="12">RK</shortName>
        <ecNumber evidence="2 12">2.7.1.15</ecNumber>
    </recommendedName>
</protein>
<dbReference type="EC" id="2.7.1.15" evidence="2 12"/>
<dbReference type="HAMAP" id="MF_01987">
    <property type="entry name" value="Ribokinase"/>
    <property type="match status" value="1"/>
</dbReference>
<dbReference type="CDD" id="cd01174">
    <property type="entry name" value="ribokinase"/>
    <property type="match status" value="1"/>
</dbReference>
<proteinExistence type="inferred from homology"/>
<comment type="cofactor">
    <cofactor evidence="12">
        <name>Mg(2+)</name>
        <dbReference type="ChEBI" id="CHEBI:18420"/>
    </cofactor>
    <text evidence="12">Requires a divalent cation, most likely magnesium in vivo, as an electrophilic catalyst to aid phosphoryl group transfer. It is the chelate of the metal and the nucleotide that is the actual substrate.</text>
</comment>
<keyword evidence="10 12" id="KW-0630">Potassium</keyword>
<comment type="pathway">
    <text evidence="12">Carbohydrate metabolism; D-ribose degradation; D-ribose 5-phosphate from beta-D-ribopyranose: step 2/2.</text>
</comment>
<name>A0ABX6EPC1_KLUMA</name>
<accession>A0ABX6EPC1</accession>
<dbReference type="SUPFAM" id="SSF53613">
    <property type="entry name" value="Ribokinase-like"/>
    <property type="match status" value="1"/>
</dbReference>
<evidence type="ECO:0000259" key="13">
    <source>
        <dbReference type="Pfam" id="PF00294"/>
    </source>
</evidence>
<keyword evidence="12" id="KW-0539">Nucleus</keyword>
<comment type="subunit">
    <text evidence="12">Homodimer.</text>
</comment>
<comment type="activity regulation">
    <text evidence="12">Activated by a monovalent cation that binds near, but not in, the active site. The most likely occupant of the site in vivo is potassium. Ion binding induces a conformational change that may alter substrate affinity.</text>
</comment>
<feature type="domain" description="Carbohydrate kinase PfkB" evidence="13">
    <location>
        <begin position="3"/>
        <end position="327"/>
    </location>
</feature>
<dbReference type="PANTHER" id="PTHR10584">
    <property type="entry name" value="SUGAR KINASE"/>
    <property type="match status" value="1"/>
</dbReference>
<feature type="binding site" evidence="12">
    <location>
        <position position="280"/>
    </location>
    <ligand>
        <name>K(+)</name>
        <dbReference type="ChEBI" id="CHEBI:29103"/>
    </ligand>
</feature>
<keyword evidence="6 12" id="KW-0547">Nucleotide-binding</keyword>
<keyword evidence="7 12" id="KW-0418">Kinase</keyword>
<gene>
    <name evidence="12 14" type="primary">RBK1</name>
    <name evidence="14" type="ORF">FIM1_702</name>
</gene>
<comment type="subcellular location">
    <subcellularLocation>
        <location evidence="12">Cytoplasm</location>
    </subcellularLocation>
    <subcellularLocation>
        <location evidence="12">Nucleus</location>
    </subcellularLocation>
</comment>
<evidence type="ECO:0000256" key="2">
    <source>
        <dbReference type="ARBA" id="ARBA00012035"/>
    </source>
</evidence>
<comment type="similarity">
    <text evidence="1">Belongs to the carbohydrate kinase pfkB family.</text>
</comment>
<evidence type="ECO:0000256" key="11">
    <source>
        <dbReference type="ARBA" id="ARBA00023277"/>
    </source>
</evidence>
<feature type="binding site" evidence="12">
    <location>
        <position position="282"/>
    </location>
    <ligand>
        <name>K(+)</name>
        <dbReference type="ChEBI" id="CHEBI:29103"/>
    </ligand>
</feature>
<comment type="caution">
    <text evidence="12">Lacks conserved residue(s) required for the propagation of feature annotation.</text>
</comment>
<dbReference type="InterPro" id="IPR002139">
    <property type="entry name" value="Ribo/fructo_kinase"/>
</dbReference>
<evidence type="ECO:0000313" key="15">
    <source>
        <dbReference type="Proteomes" id="UP000422736"/>
    </source>
</evidence>
<evidence type="ECO:0000256" key="7">
    <source>
        <dbReference type="ARBA" id="ARBA00022777"/>
    </source>
</evidence>
<evidence type="ECO:0000256" key="4">
    <source>
        <dbReference type="ARBA" id="ARBA00022679"/>
    </source>
</evidence>
<dbReference type="PROSITE" id="PS00584">
    <property type="entry name" value="PFKB_KINASES_2"/>
    <property type="match status" value="1"/>
</dbReference>
<reference evidence="14 15" key="1">
    <citation type="submission" date="2016-03" db="EMBL/GenBank/DDBJ databases">
        <title>How can Kluyveromyces marxianus grow so fast - potential evolutionary course in Saccharomyces Complex revealed by comparative genomics.</title>
        <authorList>
            <person name="Mo W."/>
            <person name="Lu W."/>
            <person name="Yang X."/>
            <person name="Qi J."/>
            <person name="Lv H."/>
        </authorList>
    </citation>
    <scope>NUCLEOTIDE SEQUENCE [LARGE SCALE GENOMIC DNA]</scope>
    <source>
        <strain evidence="14 15">FIM1</strain>
    </source>
</reference>
<evidence type="ECO:0000256" key="12">
    <source>
        <dbReference type="HAMAP-Rule" id="MF_03215"/>
    </source>
</evidence>
<dbReference type="InterPro" id="IPR029056">
    <property type="entry name" value="Ribokinase-like"/>
</dbReference>
<comment type="similarity">
    <text evidence="12">Belongs to the carbohydrate kinase PfkB family. Ribokinase subfamily.</text>
</comment>
<keyword evidence="4 12" id="KW-0808">Transferase</keyword>
<keyword evidence="11 12" id="KW-0119">Carbohydrate metabolism</keyword>
<keyword evidence="15" id="KW-1185">Reference proteome</keyword>
<dbReference type="EMBL" id="CP015054">
    <property type="protein sequence ID" value="QGN14051.1"/>
    <property type="molecule type" value="Genomic_DNA"/>
</dbReference>
<comment type="function">
    <text evidence="12">Catalyzes the phosphorylation of ribose at O-5 in a reaction requiring ATP and magnesium. The resulting D-ribose-5-phosphate can then be used either for sythesis of nucleotides, histidine, and tryptophan, or as a component of the pentose phosphate pathway.</text>
</comment>
<dbReference type="Gene3D" id="3.40.1190.20">
    <property type="match status" value="1"/>
</dbReference>
<feature type="binding site" evidence="12">
    <location>
        <position position="319"/>
    </location>
    <ligand>
        <name>K(+)</name>
        <dbReference type="ChEBI" id="CHEBI:29103"/>
    </ligand>
</feature>
<sequence length="335" mass="37036">MGITVVGSLNYDLVTYTERIPVAGETFNAESFETHSGGKGLNQAIALAKLVKPYSDDDSRSVQVRMVGHVGSDSFGKQLLDKLREHKIDTKHVDQVQGESTGVAVIVVEKSTGQNRILITAGANSHTVYSNEQLEKIFSNKDKEFVVFQHEIPNPQVIMDWLKHNRPNYEVVYNPSPFHKLEKKVWRNVDLLIVNEIEAMQIIESLDTEDIVSHFKSKITKESYASGYLEIAQHFQSQLISQDHSAVVIITLGEQGCVFCSKHCPEGGYLPSIKVEKVVDTTAAGDTFLGAVVSQLHDNQTLEDSIKFATTASSITITKKGAAETIPVYSDISKI</sequence>
<dbReference type="Pfam" id="PF00294">
    <property type="entry name" value="PfkB"/>
    <property type="match status" value="1"/>
</dbReference>
<evidence type="ECO:0000256" key="1">
    <source>
        <dbReference type="ARBA" id="ARBA00005380"/>
    </source>
</evidence>
<evidence type="ECO:0000313" key="14">
    <source>
        <dbReference type="EMBL" id="QGN14051.1"/>
    </source>
</evidence>
<dbReference type="Proteomes" id="UP000422736">
    <property type="component" value="Chromosome 1"/>
</dbReference>
<evidence type="ECO:0000256" key="9">
    <source>
        <dbReference type="ARBA" id="ARBA00022842"/>
    </source>
</evidence>
<feature type="binding site" evidence="12">
    <location>
        <position position="286"/>
    </location>
    <ligand>
        <name>substrate</name>
    </ligand>
</feature>
<dbReference type="InterPro" id="IPR011877">
    <property type="entry name" value="Ribokinase"/>
</dbReference>
<feature type="binding site" evidence="12">
    <location>
        <position position="321"/>
    </location>
    <ligand>
        <name>K(+)</name>
        <dbReference type="ChEBI" id="CHEBI:29103"/>
    </ligand>
</feature>
<feature type="binding site" evidence="12">
    <location>
        <begin position="251"/>
        <end position="256"/>
    </location>
    <ligand>
        <name>ATP</name>
        <dbReference type="ChEBI" id="CHEBI:30616"/>
    </ligand>
</feature>
<feature type="active site" description="Proton acceptor" evidence="12">
    <location>
        <position position="286"/>
    </location>
</feature>
<keyword evidence="5 12" id="KW-0479">Metal-binding</keyword>
<evidence type="ECO:0000256" key="6">
    <source>
        <dbReference type="ARBA" id="ARBA00022741"/>
    </source>
</evidence>
<keyword evidence="9 12" id="KW-0460">Magnesium</keyword>
<dbReference type="InterPro" id="IPR011611">
    <property type="entry name" value="PfkB_dom"/>
</dbReference>
<organism evidence="14 15">
    <name type="scientific">Kluyveromyces marxianus</name>
    <name type="common">Yeast</name>
    <name type="synonym">Candida kefyr</name>
    <dbReference type="NCBI Taxonomy" id="4911"/>
    <lineage>
        <taxon>Eukaryota</taxon>
        <taxon>Fungi</taxon>
        <taxon>Dikarya</taxon>
        <taxon>Ascomycota</taxon>
        <taxon>Saccharomycotina</taxon>
        <taxon>Saccharomycetes</taxon>
        <taxon>Saccharomycetales</taxon>
        <taxon>Saccharomycetaceae</taxon>
        <taxon>Kluyveromyces</taxon>
    </lineage>
</organism>
<evidence type="ECO:0000256" key="3">
    <source>
        <dbReference type="ARBA" id="ARBA00016943"/>
    </source>
</evidence>
<dbReference type="InterPro" id="IPR002173">
    <property type="entry name" value="Carboh/pur_kinase_PfkB_CS"/>
</dbReference>
<evidence type="ECO:0000256" key="8">
    <source>
        <dbReference type="ARBA" id="ARBA00022840"/>
    </source>
</evidence>